<dbReference type="AlphaFoldDB" id="A0A9X3CYI0"/>
<dbReference type="PANTHER" id="PTHR34220">
    <property type="entry name" value="SENSOR HISTIDINE KINASE YPDA"/>
    <property type="match status" value="1"/>
</dbReference>
<organism evidence="4 5">
    <name type="scientific">Salinimicrobium profundisediminis</name>
    <dbReference type="NCBI Taxonomy" id="2994553"/>
    <lineage>
        <taxon>Bacteria</taxon>
        <taxon>Pseudomonadati</taxon>
        <taxon>Bacteroidota</taxon>
        <taxon>Flavobacteriia</taxon>
        <taxon>Flavobacteriales</taxon>
        <taxon>Flavobacteriaceae</taxon>
        <taxon>Salinimicrobium</taxon>
    </lineage>
</organism>
<dbReference type="EMBL" id="JAPJDA010000022">
    <property type="protein sequence ID" value="MCX2839171.1"/>
    <property type="molecule type" value="Genomic_DNA"/>
</dbReference>
<dbReference type="SUPFAM" id="SSF55874">
    <property type="entry name" value="ATPase domain of HSP90 chaperone/DNA topoisomerase II/histidine kinase"/>
    <property type="match status" value="1"/>
</dbReference>
<dbReference type="InterPro" id="IPR036890">
    <property type="entry name" value="HATPase_C_sf"/>
</dbReference>
<dbReference type="GO" id="GO:0000155">
    <property type="term" value="F:phosphorelay sensor kinase activity"/>
    <property type="evidence" value="ECO:0007669"/>
    <property type="project" value="InterPro"/>
</dbReference>
<dbReference type="GO" id="GO:0016020">
    <property type="term" value="C:membrane"/>
    <property type="evidence" value="ECO:0007669"/>
    <property type="project" value="InterPro"/>
</dbReference>
<dbReference type="InterPro" id="IPR011990">
    <property type="entry name" value="TPR-like_helical_dom_sf"/>
</dbReference>
<keyword evidence="2" id="KW-0812">Transmembrane</keyword>
<keyword evidence="1" id="KW-0802">TPR repeat</keyword>
<evidence type="ECO:0000259" key="3">
    <source>
        <dbReference type="Pfam" id="PF06580"/>
    </source>
</evidence>
<keyword evidence="2" id="KW-0472">Membrane</keyword>
<dbReference type="InterPro" id="IPR019734">
    <property type="entry name" value="TPR_rpt"/>
</dbReference>
<feature type="transmembrane region" description="Helical" evidence="2">
    <location>
        <begin position="437"/>
        <end position="455"/>
    </location>
</feature>
<dbReference type="Gene3D" id="3.30.565.10">
    <property type="entry name" value="Histidine kinase-like ATPase, C-terminal domain"/>
    <property type="match status" value="1"/>
</dbReference>
<keyword evidence="2" id="KW-1133">Transmembrane helix</keyword>
<dbReference type="RefSeq" id="WP_266070503.1">
    <property type="nucleotide sequence ID" value="NZ_JAPJDA010000022.1"/>
</dbReference>
<evidence type="ECO:0000256" key="1">
    <source>
        <dbReference type="PROSITE-ProRule" id="PRU00339"/>
    </source>
</evidence>
<dbReference type="PROSITE" id="PS50005">
    <property type="entry name" value="TPR"/>
    <property type="match status" value="1"/>
</dbReference>
<protein>
    <submittedName>
        <fullName evidence="4">Tetratricopeptide repeat protein</fullName>
    </submittedName>
</protein>
<proteinExistence type="predicted"/>
<dbReference type="SUPFAM" id="SSF48452">
    <property type="entry name" value="TPR-like"/>
    <property type="match status" value="3"/>
</dbReference>
<feature type="repeat" description="TPR" evidence="1">
    <location>
        <begin position="313"/>
        <end position="346"/>
    </location>
</feature>
<name>A0A9X3CYI0_9FLAO</name>
<dbReference type="Proteomes" id="UP001148482">
    <property type="component" value="Unassembled WGS sequence"/>
</dbReference>
<reference evidence="4" key="1">
    <citation type="submission" date="2022-11" db="EMBL/GenBank/DDBJ databases">
        <title>Salinimicrobium profundisediminis sp. nov., isolated from deep-sea sediment of the Mariana Trench.</title>
        <authorList>
            <person name="Fu H."/>
        </authorList>
    </citation>
    <scope>NUCLEOTIDE SEQUENCE</scope>
    <source>
        <strain evidence="4">MT39</strain>
    </source>
</reference>
<evidence type="ECO:0000313" key="5">
    <source>
        <dbReference type="Proteomes" id="UP001148482"/>
    </source>
</evidence>
<dbReference type="InterPro" id="IPR050640">
    <property type="entry name" value="Bact_2-comp_sensor_kinase"/>
</dbReference>
<gene>
    <name evidence="4" type="ORF">OQ279_13530</name>
</gene>
<dbReference type="Pfam" id="PF13176">
    <property type="entry name" value="TPR_7"/>
    <property type="match status" value="1"/>
</dbReference>
<evidence type="ECO:0000256" key="2">
    <source>
        <dbReference type="SAM" id="Phobius"/>
    </source>
</evidence>
<dbReference type="Pfam" id="PF13424">
    <property type="entry name" value="TPR_12"/>
    <property type="match status" value="1"/>
</dbReference>
<dbReference type="InterPro" id="IPR010559">
    <property type="entry name" value="Sig_transdc_His_kin_internal"/>
</dbReference>
<sequence length="707" mass="81928">MQLPKRLNKICVIFLLRKLLLNISKRFYSTSGVLGFLLILLFATNGFSQSRLDSLKTSFEAETNDSLKVVYGIQMLREFHREKHTEEEEYDLARGLIQKALNTGDSLLYARTLDNLGLLYRYHQRYDESLSLHTKAFDLVKDMEVDPVFKMIFANNAGVAGRYNQKYDTAVSFYMKALKIAEKENDLKNIAIAGNGIGNTLGNIPGRQDEALSYFERSLEAEKERGNSLGVAMNYLSISDYYIDKEEYKTARKYLDELLGINRERNDDYGLAITYEFYGKSYLEEGKELDRAASYFEDALSRFEKLGDAHQQAQILGSLGDVRFRQDRFVAAKDYYERSLELAKDLNQHGLIMQNSYQLSNILERQRDPSAALQYLKQGKAYEDSIKLTEQNVEIAALIRKYDIEKKEDHIQLLEKDKALQQTLLDNQQQKLERRRILMLLLATGLLFILVIFLLQYRNIKTKKKINARILKEEKEKMKAIYERNLARAEILVTRLRVNPHFIFNSLNAITYLIQSNQNAKAMKYLVVFSRYTRMVLETSQKHVVPLPEELKLTQYYLTLEKNRFEKDFTFEIKGEDAPEVEKILIPPLLLQPLIENAIWHGLLPSKRETKTLRLEVIPEGEIVKIIIDDNGVGRSGTEKRSSEKDHKSMGMQIIKERIELFNKSYPGHINCELIDKKDEQGQPEGTRIIFSLEQNTLAQTPVEFLS</sequence>
<dbReference type="SMART" id="SM00028">
    <property type="entry name" value="TPR"/>
    <property type="match status" value="3"/>
</dbReference>
<dbReference type="Gene3D" id="1.25.40.10">
    <property type="entry name" value="Tetratricopeptide repeat domain"/>
    <property type="match status" value="3"/>
</dbReference>
<comment type="caution">
    <text evidence="4">The sequence shown here is derived from an EMBL/GenBank/DDBJ whole genome shotgun (WGS) entry which is preliminary data.</text>
</comment>
<keyword evidence="5" id="KW-1185">Reference proteome</keyword>
<feature type="transmembrane region" description="Helical" evidence="2">
    <location>
        <begin position="27"/>
        <end position="47"/>
    </location>
</feature>
<evidence type="ECO:0000313" key="4">
    <source>
        <dbReference type="EMBL" id="MCX2839171.1"/>
    </source>
</evidence>
<dbReference type="Pfam" id="PF06580">
    <property type="entry name" value="His_kinase"/>
    <property type="match status" value="1"/>
</dbReference>
<dbReference type="PANTHER" id="PTHR34220:SF7">
    <property type="entry name" value="SENSOR HISTIDINE KINASE YPDA"/>
    <property type="match status" value="1"/>
</dbReference>
<accession>A0A9X3CYI0</accession>
<feature type="domain" description="Signal transduction histidine kinase internal region" evidence="3">
    <location>
        <begin position="490"/>
        <end position="568"/>
    </location>
</feature>